<sequence length="365" mass="43145">MIQHFCDNYIHKSCLVKIYKENNENLGYDVDTNCMICKEKFYPEQIELSYGLKEHIAISYINGHVECPLCFDIPVEKRKFPDPLISANKPHDPNDIKISITIIQDLLSKQDFDKLQQRWMHQVYIQEENKKNKLVQTVLCPGFKKIKDPTKETKQQRRIKRKNQNQNQNREQNQQNIEKNINQQQNLENDQEEEKKEDYHNDKTEFVRKEDFKKKLCFGNNKLGFEIQICQALYEYETTQTINKDKSLKPIKISCKACKLEFCPLCMDIAHKKSCENFKKWKQNLQKKGDLKNKLQQDQQFIDQLVKNNPNQYKYCPNCKSLIEKDGGCNRVTCVQKNCKKSICWVCLKVFNTAALCYAHLALGH</sequence>
<dbReference type="OrthoDB" id="1431934at2759"/>
<evidence type="ECO:0000256" key="1">
    <source>
        <dbReference type="ARBA" id="ARBA00001798"/>
    </source>
</evidence>
<dbReference type="PROSITE" id="PS51873">
    <property type="entry name" value="TRIAD"/>
    <property type="match status" value="1"/>
</dbReference>
<dbReference type="PANTHER" id="PTHR11685">
    <property type="entry name" value="RBR FAMILY RING FINGER AND IBR DOMAIN-CONTAINING"/>
    <property type="match status" value="1"/>
</dbReference>
<feature type="compositionally biased region" description="Low complexity" evidence="10">
    <location>
        <begin position="164"/>
        <end position="175"/>
    </location>
</feature>
<evidence type="ECO:0000256" key="4">
    <source>
        <dbReference type="ARBA" id="ARBA00022679"/>
    </source>
</evidence>
<keyword evidence="6" id="KW-0677">Repeat</keyword>
<evidence type="ECO:0000313" key="12">
    <source>
        <dbReference type="EMBL" id="KRX10437.1"/>
    </source>
</evidence>
<accession>A0A0V0R876</accession>
<evidence type="ECO:0000259" key="11">
    <source>
        <dbReference type="PROSITE" id="PS51873"/>
    </source>
</evidence>
<protein>
    <recommendedName>
        <fullName evidence="3">RBR-type E3 ubiquitin transferase</fullName>
        <ecNumber evidence="3">2.3.2.31</ecNumber>
    </recommendedName>
</protein>
<comment type="pathway">
    <text evidence="2">Protein modification; protein ubiquitination.</text>
</comment>
<dbReference type="GO" id="GO:0016567">
    <property type="term" value="P:protein ubiquitination"/>
    <property type="evidence" value="ECO:0007669"/>
    <property type="project" value="InterPro"/>
</dbReference>
<evidence type="ECO:0000256" key="9">
    <source>
        <dbReference type="ARBA" id="ARBA00022833"/>
    </source>
</evidence>
<dbReference type="InterPro" id="IPR031127">
    <property type="entry name" value="E3_UB_ligase_RBR"/>
</dbReference>
<evidence type="ECO:0000256" key="6">
    <source>
        <dbReference type="ARBA" id="ARBA00022737"/>
    </source>
</evidence>
<dbReference type="GO" id="GO:0061630">
    <property type="term" value="F:ubiquitin protein ligase activity"/>
    <property type="evidence" value="ECO:0007669"/>
    <property type="project" value="UniProtKB-EC"/>
</dbReference>
<dbReference type="GO" id="GO:0008270">
    <property type="term" value="F:zinc ion binding"/>
    <property type="evidence" value="ECO:0007669"/>
    <property type="project" value="UniProtKB-KW"/>
</dbReference>
<evidence type="ECO:0000256" key="2">
    <source>
        <dbReference type="ARBA" id="ARBA00004906"/>
    </source>
</evidence>
<feature type="domain" description="RING-type" evidence="11">
    <location>
        <begin position="30"/>
        <end position="365"/>
    </location>
</feature>
<keyword evidence="5" id="KW-0479">Metal-binding</keyword>
<dbReference type="EMBL" id="LDAU01000028">
    <property type="protein sequence ID" value="KRX10437.1"/>
    <property type="molecule type" value="Genomic_DNA"/>
</dbReference>
<evidence type="ECO:0000256" key="3">
    <source>
        <dbReference type="ARBA" id="ARBA00012251"/>
    </source>
</evidence>
<dbReference type="Pfam" id="PF22605">
    <property type="entry name" value="IBR_2"/>
    <property type="match status" value="1"/>
</dbReference>
<keyword evidence="4" id="KW-0808">Transferase</keyword>
<dbReference type="Gene3D" id="1.20.120.1750">
    <property type="match status" value="1"/>
</dbReference>
<comment type="catalytic activity">
    <reaction evidence="1">
        <text>[E2 ubiquitin-conjugating enzyme]-S-ubiquitinyl-L-cysteine + [acceptor protein]-L-lysine = [E2 ubiquitin-conjugating enzyme]-L-cysteine + [acceptor protein]-N(6)-ubiquitinyl-L-lysine.</text>
        <dbReference type="EC" id="2.3.2.31"/>
    </reaction>
</comment>
<dbReference type="InterPro" id="IPR044066">
    <property type="entry name" value="TRIAD_supradom"/>
</dbReference>
<dbReference type="InterPro" id="IPR054694">
    <property type="entry name" value="Parkin-like_IBR"/>
</dbReference>
<gene>
    <name evidence="12" type="ORF">PPERSA_10536</name>
</gene>
<evidence type="ECO:0000256" key="5">
    <source>
        <dbReference type="ARBA" id="ARBA00022723"/>
    </source>
</evidence>
<keyword evidence="13" id="KW-1185">Reference proteome</keyword>
<name>A0A0V0R876_PSEPJ</name>
<evidence type="ECO:0000313" key="13">
    <source>
        <dbReference type="Proteomes" id="UP000054937"/>
    </source>
</evidence>
<evidence type="ECO:0000256" key="7">
    <source>
        <dbReference type="ARBA" id="ARBA00022771"/>
    </source>
</evidence>
<feature type="region of interest" description="Disordered" evidence="10">
    <location>
        <begin position="149"/>
        <end position="175"/>
    </location>
</feature>
<dbReference type="Proteomes" id="UP000054937">
    <property type="component" value="Unassembled WGS sequence"/>
</dbReference>
<proteinExistence type="predicted"/>
<dbReference type="SUPFAM" id="SSF57850">
    <property type="entry name" value="RING/U-box"/>
    <property type="match status" value="1"/>
</dbReference>
<keyword evidence="8" id="KW-0833">Ubl conjugation pathway</keyword>
<reference evidence="12 13" key="1">
    <citation type="journal article" date="2015" name="Sci. Rep.">
        <title>Genome of the facultative scuticociliatosis pathogen Pseudocohnilembus persalinus provides insight into its virulence through horizontal gene transfer.</title>
        <authorList>
            <person name="Xiong J."/>
            <person name="Wang G."/>
            <person name="Cheng J."/>
            <person name="Tian M."/>
            <person name="Pan X."/>
            <person name="Warren A."/>
            <person name="Jiang C."/>
            <person name="Yuan D."/>
            <person name="Miao W."/>
        </authorList>
    </citation>
    <scope>NUCLEOTIDE SEQUENCE [LARGE SCALE GENOMIC DNA]</scope>
    <source>
        <strain evidence="12">36N120E</strain>
    </source>
</reference>
<dbReference type="CDD" id="cd22585">
    <property type="entry name" value="Rcat_RBR_DEAH12-like"/>
    <property type="match status" value="1"/>
</dbReference>
<evidence type="ECO:0000256" key="8">
    <source>
        <dbReference type="ARBA" id="ARBA00022786"/>
    </source>
</evidence>
<organism evidence="12 13">
    <name type="scientific">Pseudocohnilembus persalinus</name>
    <name type="common">Ciliate</name>
    <dbReference type="NCBI Taxonomy" id="266149"/>
    <lineage>
        <taxon>Eukaryota</taxon>
        <taxon>Sar</taxon>
        <taxon>Alveolata</taxon>
        <taxon>Ciliophora</taxon>
        <taxon>Intramacronucleata</taxon>
        <taxon>Oligohymenophorea</taxon>
        <taxon>Scuticociliatia</taxon>
        <taxon>Philasterida</taxon>
        <taxon>Pseudocohnilembidae</taxon>
        <taxon>Pseudocohnilembus</taxon>
    </lineage>
</organism>
<evidence type="ECO:0000256" key="10">
    <source>
        <dbReference type="SAM" id="MobiDB-lite"/>
    </source>
</evidence>
<dbReference type="InParanoid" id="A0A0V0R876"/>
<keyword evidence="7" id="KW-0863">Zinc-finger</keyword>
<keyword evidence="9" id="KW-0862">Zinc</keyword>
<dbReference type="AlphaFoldDB" id="A0A0V0R876"/>
<comment type="caution">
    <text evidence="12">The sequence shown here is derived from an EMBL/GenBank/DDBJ whole genome shotgun (WGS) entry which is preliminary data.</text>
</comment>
<dbReference type="EC" id="2.3.2.31" evidence="3"/>